<proteinExistence type="inferred from homology"/>
<dbReference type="KEGG" id="pda:103721493"/>
<keyword evidence="5" id="KW-0560">Oxidoreductase</keyword>
<dbReference type="GO" id="GO:0004097">
    <property type="term" value="F:catechol oxidase activity"/>
    <property type="evidence" value="ECO:0007669"/>
    <property type="project" value="InterPro"/>
</dbReference>
<dbReference type="OrthoDB" id="6132182at2759"/>
<dbReference type="RefSeq" id="XP_008809956.2">
    <property type="nucleotide sequence ID" value="XM_008811734.3"/>
</dbReference>
<comment type="similarity">
    <text evidence="2">Belongs to the tyrosinase family.</text>
</comment>
<evidence type="ECO:0000256" key="2">
    <source>
        <dbReference type="ARBA" id="ARBA00009928"/>
    </source>
</evidence>
<dbReference type="PANTHER" id="PTHR11474">
    <property type="entry name" value="TYROSINASE FAMILY MEMBER"/>
    <property type="match status" value="1"/>
</dbReference>
<dbReference type="Pfam" id="PF00264">
    <property type="entry name" value="Tyrosinase"/>
    <property type="match status" value="1"/>
</dbReference>
<dbReference type="SUPFAM" id="SSF48056">
    <property type="entry name" value="Di-copper centre-containing domain"/>
    <property type="match status" value="1"/>
</dbReference>
<dbReference type="Proteomes" id="UP000228380">
    <property type="component" value="Unplaced"/>
</dbReference>
<evidence type="ECO:0000256" key="1">
    <source>
        <dbReference type="ARBA" id="ARBA00001973"/>
    </source>
</evidence>
<evidence type="ECO:0000256" key="7">
    <source>
        <dbReference type="ARBA" id="ARBA00023157"/>
    </source>
</evidence>
<feature type="domain" description="Tyrosinase copper-binding" evidence="8">
    <location>
        <begin position="188"/>
        <end position="205"/>
    </location>
</feature>
<sequence>MSTTVGFLSTIAPSACPLHDRRSGAAPCRRLIRSRISCHSNGDAPQPPPSSLLMDRRDVLIALGGLTGGAAAAGKMALAAPVMRPDLSKCHDASSLVLGDCLKCCPPYTSGDIVDYTFPETPLRVRRAAQEVIKDSEYMDKYKEAVRRMKKLPDDHPWNFYQQAQIHCAYCNDAYDQVGFPCVPVQIHYGWLFLPWHRYYLHFYERILGKLINDDTFTLPFWNYDSPHGMTMPEIFTDASSPLYDGNRNTSHYPPVIVDYAHSHDYTAGSGETGNGLVRANQCVMQKTFKRSLQRAELFMGEPQRAGQKPCSGPGQLECIHNTIHNWVGMKEYPHTDMGDFATAARDCIFFSHHANIDRLWHIYQTMRGYKIEFNNPDWLDSTFIFYDENEQIVRVKVRGCLTPDKLWYTYQEVPIPWIDLDCGKSTETKEKTKTEPSLVRVEPFGPGPMELSKTALRARVPRPKKNRLKAEKEDEVEVLQIKDIVVDTEGPVRFDVYIAKPYGDQAGTDYGEFAGTFVRLPHTKKDYKCKGSLKLGITSLLEDIDADDSENLVVTLLPQIGKFTIGDVVIKLLPTDYRGTSLKRKISGD</sequence>
<evidence type="ECO:0000256" key="5">
    <source>
        <dbReference type="ARBA" id="ARBA00023002"/>
    </source>
</evidence>
<comment type="cofactor">
    <cofactor evidence="1">
        <name>Cu(2+)</name>
        <dbReference type="ChEBI" id="CHEBI:29036"/>
    </cofactor>
</comment>
<evidence type="ECO:0000256" key="4">
    <source>
        <dbReference type="ARBA" id="ARBA00022784"/>
    </source>
</evidence>
<dbReference type="GeneID" id="103721493"/>
<dbReference type="PANTHER" id="PTHR11474:SF76">
    <property type="entry name" value="SHKT DOMAIN-CONTAINING PROTEIN"/>
    <property type="match status" value="1"/>
</dbReference>
<dbReference type="Pfam" id="PF12143">
    <property type="entry name" value="PPO1_KFDV"/>
    <property type="match status" value="1"/>
</dbReference>
<dbReference type="GO" id="GO:0046872">
    <property type="term" value="F:metal ion binding"/>
    <property type="evidence" value="ECO:0007669"/>
    <property type="project" value="UniProtKB-KW"/>
</dbReference>
<reference evidence="10" key="1">
    <citation type="submission" date="2025-08" db="UniProtKB">
        <authorList>
            <consortium name="RefSeq"/>
        </authorList>
    </citation>
    <scope>IDENTIFICATION</scope>
    <source>
        <tissue evidence="10">Young leaves</tissue>
    </source>
</reference>
<dbReference type="Gene3D" id="1.10.1280.10">
    <property type="entry name" value="Di-copper center containing domain from catechol oxidase"/>
    <property type="match status" value="1"/>
</dbReference>
<keyword evidence="4" id="KW-0883">Thioether bond</keyword>
<accession>A0A8B7CZQ9</accession>
<name>A0A8B7CZQ9_PHODC</name>
<keyword evidence="6" id="KW-0186">Copper</keyword>
<evidence type="ECO:0000313" key="10">
    <source>
        <dbReference type="RefSeq" id="XP_008809956.2"/>
    </source>
</evidence>
<dbReference type="AlphaFoldDB" id="A0A8B7CZQ9"/>
<dbReference type="InterPro" id="IPR008922">
    <property type="entry name" value="Di-copper_centre_dom_sf"/>
</dbReference>
<keyword evidence="9" id="KW-1185">Reference proteome</keyword>
<protein>
    <submittedName>
        <fullName evidence="10">Polyphenol oxidase I, chloroplastic-like</fullName>
    </submittedName>
</protein>
<dbReference type="PRINTS" id="PR00092">
    <property type="entry name" value="TYROSINASE"/>
</dbReference>
<dbReference type="PROSITE" id="PS00497">
    <property type="entry name" value="TYROSINASE_1"/>
    <property type="match status" value="1"/>
</dbReference>
<gene>
    <name evidence="10" type="primary">LOC103721493</name>
</gene>
<dbReference type="InterPro" id="IPR002227">
    <property type="entry name" value="Tyrosinase_Cu-bd"/>
</dbReference>
<dbReference type="Pfam" id="PF12142">
    <property type="entry name" value="PPO1_DWL"/>
    <property type="match status" value="1"/>
</dbReference>
<evidence type="ECO:0000259" key="8">
    <source>
        <dbReference type="PROSITE" id="PS00497"/>
    </source>
</evidence>
<keyword evidence="7" id="KW-1015">Disulfide bond</keyword>
<evidence type="ECO:0000256" key="6">
    <source>
        <dbReference type="ARBA" id="ARBA00023008"/>
    </source>
</evidence>
<dbReference type="InterPro" id="IPR050316">
    <property type="entry name" value="Tyrosinase/Hemocyanin"/>
</dbReference>
<dbReference type="InterPro" id="IPR022739">
    <property type="entry name" value="Polyphenol_oxidase_cen"/>
</dbReference>
<evidence type="ECO:0000256" key="3">
    <source>
        <dbReference type="ARBA" id="ARBA00022723"/>
    </source>
</evidence>
<organism evidence="9 10">
    <name type="scientific">Phoenix dactylifera</name>
    <name type="common">Date palm</name>
    <dbReference type="NCBI Taxonomy" id="42345"/>
    <lineage>
        <taxon>Eukaryota</taxon>
        <taxon>Viridiplantae</taxon>
        <taxon>Streptophyta</taxon>
        <taxon>Embryophyta</taxon>
        <taxon>Tracheophyta</taxon>
        <taxon>Spermatophyta</taxon>
        <taxon>Magnoliopsida</taxon>
        <taxon>Liliopsida</taxon>
        <taxon>Arecaceae</taxon>
        <taxon>Coryphoideae</taxon>
        <taxon>Phoeniceae</taxon>
        <taxon>Phoenix</taxon>
    </lineage>
</organism>
<dbReference type="InterPro" id="IPR022740">
    <property type="entry name" value="Polyphenol_oxidase_C"/>
</dbReference>
<evidence type="ECO:0000313" key="9">
    <source>
        <dbReference type="Proteomes" id="UP000228380"/>
    </source>
</evidence>
<keyword evidence="3" id="KW-0479">Metal-binding</keyword>